<dbReference type="PRINTS" id="PR02043">
    <property type="entry name" value="CANCERSCCP1"/>
</dbReference>
<gene>
    <name evidence="4" type="ORF">P5673_005955</name>
</gene>
<reference evidence="4" key="1">
    <citation type="journal article" date="2023" name="G3 (Bethesda)">
        <title>Whole genome assembly and annotation of the endangered Caribbean coral Acropora cervicornis.</title>
        <authorList>
            <person name="Selwyn J.D."/>
            <person name="Vollmer S.V."/>
        </authorList>
    </citation>
    <scope>NUCLEOTIDE SEQUENCE</scope>
    <source>
        <strain evidence="4">K2</strain>
    </source>
</reference>
<feature type="compositionally biased region" description="Acidic residues" evidence="2">
    <location>
        <begin position="387"/>
        <end position="397"/>
    </location>
</feature>
<dbReference type="GO" id="GO:0008017">
    <property type="term" value="F:microtubule binding"/>
    <property type="evidence" value="ECO:0007669"/>
    <property type="project" value="TreeGrafter"/>
</dbReference>
<dbReference type="Proteomes" id="UP001249851">
    <property type="component" value="Unassembled WGS sequence"/>
</dbReference>
<comment type="similarity">
    <text evidence="1">Belongs to the DNAI7 family.</text>
</comment>
<feature type="region of interest" description="Disordered" evidence="2">
    <location>
        <begin position="1"/>
        <end position="67"/>
    </location>
</feature>
<accession>A0AAD9VC73</accession>
<feature type="compositionally biased region" description="Low complexity" evidence="2">
    <location>
        <begin position="302"/>
        <end position="311"/>
    </location>
</feature>
<name>A0AAD9VC73_ACRCE</name>
<dbReference type="PANTHER" id="PTHR20929">
    <property type="entry name" value="LUNG ADENOMA SUSCEPTIBILITY 1-RELATED"/>
    <property type="match status" value="1"/>
</dbReference>
<dbReference type="EMBL" id="JARQWQ010000010">
    <property type="protein sequence ID" value="KAK2569071.1"/>
    <property type="molecule type" value="Genomic_DNA"/>
</dbReference>
<organism evidence="4 5">
    <name type="scientific">Acropora cervicornis</name>
    <name type="common">Staghorn coral</name>
    <dbReference type="NCBI Taxonomy" id="6130"/>
    <lineage>
        <taxon>Eukaryota</taxon>
        <taxon>Metazoa</taxon>
        <taxon>Cnidaria</taxon>
        <taxon>Anthozoa</taxon>
        <taxon>Hexacorallia</taxon>
        <taxon>Scleractinia</taxon>
        <taxon>Astrocoeniina</taxon>
        <taxon>Acroporidae</taxon>
        <taxon>Acropora</taxon>
    </lineage>
</organism>
<dbReference type="InterPro" id="IPR031826">
    <property type="entry name" value="IC97/Casc1_N"/>
</dbReference>
<dbReference type="GO" id="GO:0048487">
    <property type="term" value="F:beta-tubulin binding"/>
    <property type="evidence" value="ECO:0007669"/>
    <property type="project" value="TreeGrafter"/>
</dbReference>
<proteinExistence type="inferred from homology"/>
<feature type="compositionally biased region" description="Basic and acidic residues" evidence="2">
    <location>
        <begin position="348"/>
        <end position="367"/>
    </location>
</feature>
<dbReference type="GO" id="GO:0005930">
    <property type="term" value="C:axoneme"/>
    <property type="evidence" value="ECO:0007669"/>
    <property type="project" value="TreeGrafter"/>
</dbReference>
<evidence type="ECO:0000313" key="5">
    <source>
        <dbReference type="Proteomes" id="UP001249851"/>
    </source>
</evidence>
<dbReference type="InterPro" id="IPR023247">
    <property type="entry name" value="IC97/Dnai7-like"/>
</dbReference>
<keyword evidence="5" id="KW-1185">Reference proteome</keyword>
<evidence type="ECO:0000256" key="1">
    <source>
        <dbReference type="ARBA" id="ARBA00024332"/>
    </source>
</evidence>
<feature type="region of interest" description="Disordered" evidence="2">
    <location>
        <begin position="443"/>
        <end position="474"/>
    </location>
</feature>
<protein>
    <submittedName>
        <fullName evidence="4">Dynein axonemal intermediate chain 7</fullName>
    </submittedName>
</protein>
<feature type="compositionally biased region" description="Basic and acidic residues" evidence="2">
    <location>
        <begin position="15"/>
        <end position="67"/>
    </location>
</feature>
<feature type="compositionally biased region" description="Low complexity" evidence="2">
    <location>
        <begin position="369"/>
        <end position="386"/>
    </location>
</feature>
<sequence>MPPKAAKGKKSPKLTKAEKERLKKEEAERKAKEEAEQEQREREERERQEKEERERLRQQESARHQAEVDELAEKIENNSQQLKTLHENDRTKAKWERYMLCDGSPDLLSSSELNTYMNLWRDDKDFESFNTVLQEGENTLKLVKELKNFLSNSEDEGFNENEIQRLKESIIQLEDLISYKLDEATMNILQNASNDVDLETQNLRFTSASENIAVCVWGNIAKNPRVKSFSFPEIGFSMELPRVLSVGNVAVRIMHTKYDHLSPLSKSFYPKRKVKPPEVAGEDNVGGDKEGVDDILDTMPPKSASQASKLSKQGRKKSGRTSSGKSSRSRRASAKSIKSQTSDIEPQLNKEGEAKEGNQDRESEDKPGSATPAVEEAAATAASVEAGLEDEEEEDDDVVDLRAYSAIGPLMFIELLELPPQPKVVRGWTMQQVVSSELKRVNYQTEEQPSADSNSVNSVSGTPAPPNTGSATQVQITSPPVMDLYLNMPFQSWELRPHSTNSCLFTLIAAIIELEIEIKDSLCALTQPEDAPELAHLKGKWMKPQRLIEV</sequence>
<feature type="domain" description="IC97/Casc1 N-terminal" evidence="3">
    <location>
        <begin position="21"/>
        <end position="225"/>
    </location>
</feature>
<evidence type="ECO:0000256" key="2">
    <source>
        <dbReference type="SAM" id="MobiDB-lite"/>
    </source>
</evidence>
<evidence type="ECO:0000259" key="3">
    <source>
        <dbReference type="Pfam" id="PF15927"/>
    </source>
</evidence>
<dbReference type="AlphaFoldDB" id="A0AAD9VC73"/>
<dbReference type="PANTHER" id="PTHR20929:SF11">
    <property type="entry name" value="DYNEIN AXONEMAL INTERMEDIATE CHAIN 7"/>
    <property type="match status" value="1"/>
</dbReference>
<feature type="region of interest" description="Disordered" evidence="2">
    <location>
        <begin position="267"/>
        <end position="397"/>
    </location>
</feature>
<comment type="caution">
    <text evidence="4">The sequence shown here is derived from an EMBL/GenBank/DDBJ whole genome shotgun (WGS) entry which is preliminary data.</text>
</comment>
<evidence type="ECO:0000313" key="4">
    <source>
        <dbReference type="EMBL" id="KAK2569071.1"/>
    </source>
</evidence>
<reference evidence="4" key="2">
    <citation type="journal article" date="2023" name="Science">
        <title>Genomic signatures of disease resistance in endangered staghorn corals.</title>
        <authorList>
            <person name="Vollmer S.V."/>
            <person name="Selwyn J.D."/>
            <person name="Despard B.A."/>
            <person name="Roesel C.L."/>
        </authorList>
    </citation>
    <scope>NUCLEOTIDE SEQUENCE</scope>
    <source>
        <strain evidence="4">K2</strain>
    </source>
</reference>
<feature type="compositionally biased region" description="Basic residues" evidence="2">
    <location>
        <begin position="1"/>
        <end position="13"/>
    </location>
</feature>
<dbReference type="Pfam" id="PF15927">
    <property type="entry name" value="Casc1_N"/>
    <property type="match status" value="1"/>
</dbReference>